<dbReference type="EMBL" id="KI913291">
    <property type="protein sequence ID" value="ETV64550.1"/>
    <property type="molecule type" value="Genomic_DNA"/>
</dbReference>
<evidence type="ECO:0000256" key="1">
    <source>
        <dbReference type="SAM" id="MobiDB-lite"/>
    </source>
</evidence>
<dbReference type="AlphaFoldDB" id="W4FAQ0"/>
<dbReference type="RefSeq" id="XP_009845964.1">
    <property type="nucleotide sequence ID" value="XM_009847662.1"/>
</dbReference>
<protein>
    <submittedName>
        <fullName evidence="2">Uncharacterized protein</fullName>
    </submittedName>
</protein>
<accession>W4FAQ0</accession>
<dbReference type="OrthoDB" id="70701at2759"/>
<sequence>MPIDTFLLESKGDLSSSSVSAYNTPSNASPNEFETPSRRRSLGLRTPSTVLRRDVDLTQRIPDLSGHGKLFVMLDESNATHMNLVIKDGATKMETQSVASYVLGNVSITTAQWERIQVLDWEDLRYTCRNVHKRKSVCVVQGDFVRPPDEANLVDATVVFINNMEFTDVLSCRS</sequence>
<dbReference type="GeneID" id="20820565"/>
<reference evidence="2" key="1">
    <citation type="submission" date="2013-12" db="EMBL/GenBank/DDBJ databases">
        <title>The Genome Sequence of Aphanomyces astaci APO3.</title>
        <authorList>
            <consortium name="The Broad Institute Genomics Platform"/>
            <person name="Russ C."/>
            <person name="Tyler B."/>
            <person name="van West P."/>
            <person name="Dieguez-Uribeondo J."/>
            <person name="Young S.K."/>
            <person name="Zeng Q."/>
            <person name="Gargeya S."/>
            <person name="Fitzgerald M."/>
            <person name="Abouelleil A."/>
            <person name="Alvarado L."/>
            <person name="Chapman S.B."/>
            <person name="Gainer-Dewar J."/>
            <person name="Goldberg J."/>
            <person name="Griggs A."/>
            <person name="Gujja S."/>
            <person name="Hansen M."/>
            <person name="Howarth C."/>
            <person name="Imamovic A."/>
            <person name="Ireland A."/>
            <person name="Larimer J."/>
            <person name="McCowan C."/>
            <person name="Murphy C."/>
            <person name="Pearson M."/>
            <person name="Poon T.W."/>
            <person name="Priest M."/>
            <person name="Roberts A."/>
            <person name="Saif S."/>
            <person name="Shea T."/>
            <person name="Sykes S."/>
            <person name="Wortman J."/>
            <person name="Nusbaum C."/>
            <person name="Birren B."/>
        </authorList>
    </citation>
    <scope>NUCLEOTIDE SEQUENCE [LARGE SCALE GENOMIC DNA]</scope>
    <source>
        <strain evidence="2">APO3</strain>
    </source>
</reference>
<dbReference type="VEuPathDB" id="FungiDB:H257_18569"/>
<proteinExistence type="predicted"/>
<gene>
    <name evidence="2" type="ORF">H257_18569</name>
</gene>
<organism evidence="2">
    <name type="scientific">Aphanomyces astaci</name>
    <name type="common">Crayfish plague agent</name>
    <dbReference type="NCBI Taxonomy" id="112090"/>
    <lineage>
        <taxon>Eukaryota</taxon>
        <taxon>Sar</taxon>
        <taxon>Stramenopiles</taxon>
        <taxon>Oomycota</taxon>
        <taxon>Saprolegniomycetes</taxon>
        <taxon>Saprolegniales</taxon>
        <taxon>Verrucalvaceae</taxon>
        <taxon>Aphanomyces</taxon>
    </lineage>
</organism>
<evidence type="ECO:0000313" key="2">
    <source>
        <dbReference type="EMBL" id="ETV64550.1"/>
    </source>
</evidence>
<feature type="region of interest" description="Disordered" evidence="1">
    <location>
        <begin position="15"/>
        <end position="45"/>
    </location>
</feature>
<name>W4FAQ0_APHAT</name>
<feature type="compositionally biased region" description="Polar residues" evidence="1">
    <location>
        <begin position="15"/>
        <end position="34"/>
    </location>
</feature>